<evidence type="ECO:0000313" key="3">
    <source>
        <dbReference type="Proteomes" id="UP001266305"/>
    </source>
</evidence>
<feature type="compositionally biased region" description="Basic and acidic residues" evidence="1">
    <location>
        <begin position="89"/>
        <end position="114"/>
    </location>
</feature>
<organism evidence="2 3">
    <name type="scientific">Saguinus oedipus</name>
    <name type="common">Cotton-top tamarin</name>
    <name type="synonym">Oedipomidas oedipus</name>
    <dbReference type="NCBI Taxonomy" id="9490"/>
    <lineage>
        <taxon>Eukaryota</taxon>
        <taxon>Metazoa</taxon>
        <taxon>Chordata</taxon>
        <taxon>Craniata</taxon>
        <taxon>Vertebrata</taxon>
        <taxon>Euteleostomi</taxon>
        <taxon>Mammalia</taxon>
        <taxon>Eutheria</taxon>
        <taxon>Euarchontoglires</taxon>
        <taxon>Primates</taxon>
        <taxon>Haplorrhini</taxon>
        <taxon>Platyrrhini</taxon>
        <taxon>Cebidae</taxon>
        <taxon>Callitrichinae</taxon>
        <taxon>Saguinus</taxon>
    </lineage>
</organism>
<evidence type="ECO:0000256" key="1">
    <source>
        <dbReference type="SAM" id="MobiDB-lite"/>
    </source>
</evidence>
<evidence type="ECO:0000313" key="2">
    <source>
        <dbReference type="EMBL" id="KAK2104729.1"/>
    </source>
</evidence>
<accession>A0ABQ9V5T3</accession>
<comment type="caution">
    <text evidence="2">The sequence shown here is derived from an EMBL/GenBank/DDBJ whole genome shotgun (WGS) entry which is preliminary data.</text>
</comment>
<sequence>MKLLCLEKEASRGLEARIALMGLCPTPIRGCSKGPHLLSSAASQSSTYQIMANQRGARPNGPLSPAALRGSALSGLLCSAAFRPRTWGHRPDTPRAEGHTDRDTANVLRDDKATHRPSAQTSQVTAQEAWCLSLADFTGRSV</sequence>
<feature type="region of interest" description="Disordered" evidence="1">
    <location>
        <begin position="86"/>
        <end position="122"/>
    </location>
</feature>
<dbReference type="EMBL" id="JASSZA010000008">
    <property type="protein sequence ID" value="KAK2104729.1"/>
    <property type="molecule type" value="Genomic_DNA"/>
</dbReference>
<dbReference type="Proteomes" id="UP001266305">
    <property type="component" value="Unassembled WGS sequence"/>
</dbReference>
<keyword evidence="3" id="KW-1185">Reference proteome</keyword>
<name>A0ABQ9V5T3_SAGOE</name>
<protein>
    <submittedName>
        <fullName evidence="2">Uncharacterized protein</fullName>
    </submittedName>
</protein>
<reference evidence="2 3" key="1">
    <citation type="submission" date="2023-05" db="EMBL/GenBank/DDBJ databases">
        <title>B98-5 Cell Line De Novo Hybrid Assembly: An Optical Mapping Approach.</title>
        <authorList>
            <person name="Kananen K."/>
            <person name="Auerbach J.A."/>
            <person name="Kautto E."/>
            <person name="Blachly J.S."/>
        </authorList>
    </citation>
    <scope>NUCLEOTIDE SEQUENCE [LARGE SCALE GENOMIC DNA]</scope>
    <source>
        <strain evidence="2">B95-8</strain>
        <tissue evidence="2">Cell line</tissue>
    </source>
</reference>
<proteinExistence type="predicted"/>
<gene>
    <name evidence="2" type="ORF">P7K49_018585</name>
</gene>